<reference evidence="1 2" key="1">
    <citation type="submission" date="2023-02" db="EMBL/GenBank/DDBJ databases">
        <title>Vibrio intestini sp. nov., a close relative of Vibrio cholerae isolated from the intestine of Healthy Culter dabryi.</title>
        <authorList>
            <person name="Wu N."/>
        </authorList>
    </citation>
    <scope>NUCLEOTIDE SEQUENCE [LARGE SCALE GENOMIC DNA]</scope>
    <source>
        <strain evidence="1 2">DSL-7</strain>
    </source>
</reference>
<name>A0ABT5V348_9VIBR</name>
<protein>
    <submittedName>
        <fullName evidence="1">Uncharacterized protein</fullName>
    </submittedName>
</protein>
<dbReference type="RefSeq" id="WP_274723732.1">
    <property type="nucleotide sequence ID" value="NZ_JARBFT010000034.1"/>
</dbReference>
<evidence type="ECO:0000313" key="2">
    <source>
        <dbReference type="Proteomes" id="UP001216189"/>
    </source>
</evidence>
<evidence type="ECO:0000313" key="1">
    <source>
        <dbReference type="EMBL" id="MDE1516087.1"/>
    </source>
</evidence>
<keyword evidence="2" id="KW-1185">Reference proteome</keyword>
<accession>A0ABT5V348</accession>
<comment type="caution">
    <text evidence="1">The sequence shown here is derived from an EMBL/GenBank/DDBJ whole genome shotgun (WGS) entry which is preliminary data.</text>
</comment>
<organism evidence="1 2">
    <name type="scientific">Vibrio chanodichtyis</name>
    <dbReference type="NCBI Taxonomy" id="3027932"/>
    <lineage>
        <taxon>Bacteria</taxon>
        <taxon>Pseudomonadati</taxon>
        <taxon>Pseudomonadota</taxon>
        <taxon>Gammaproteobacteria</taxon>
        <taxon>Vibrionales</taxon>
        <taxon>Vibrionaceae</taxon>
        <taxon>Vibrio</taxon>
    </lineage>
</organism>
<dbReference type="Proteomes" id="UP001216189">
    <property type="component" value="Unassembled WGS sequence"/>
</dbReference>
<gene>
    <name evidence="1" type="ORF">PUN32_13945</name>
</gene>
<sequence>MNFNQRFECTTCECLVDCRIGMSNRDFQPIRFCCPSCGEAIYIEIGKGVKVKGAKAIQFDGPFTNEYPFVDLHLDFPVTFGKYQMGHTPFLKAIGRIGHENFAIHNARLNGLNFLHSKTQELERVLRLYSKNVNLFGRLCEKEFGETLKSEKPQDVNLALYCVIAKVFAPFSMPTVVVN</sequence>
<proteinExistence type="predicted"/>
<dbReference type="EMBL" id="JARBFT010000034">
    <property type="protein sequence ID" value="MDE1516087.1"/>
    <property type="molecule type" value="Genomic_DNA"/>
</dbReference>